<dbReference type="WBParaSite" id="jg7999">
    <property type="protein sequence ID" value="jg7999"/>
    <property type="gene ID" value="jg7999"/>
</dbReference>
<dbReference type="AlphaFoldDB" id="A0A915EQY3"/>
<dbReference type="Proteomes" id="UP000887574">
    <property type="component" value="Unplaced"/>
</dbReference>
<organism evidence="1 2">
    <name type="scientific">Ditylenchus dipsaci</name>
    <dbReference type="NCBI Taxonomy" id="166011"/>
    <lineage>
        <taxon>Eukaryota</taxon>
        <taxon>Metazoa</taxon>
        <taxon>Ecdysozoa</taxon>
        <taxon>Nematoda</taxon>
        <taxon>Chromadorea</taxon>
        <taxon>Rhabditida</taxon>
        <taxon>Tylenchina</taxon>
        <taxon>Tylenchomorpha</taxon>
        <taxon>Sphaerularioidea</taxon>
        <taxon>Anguinidae</taxon>
        <taxon>Anguininae</taxon>
        <taxon>Ditylenchus</taxon>
    </lineage>
</organism>
<proteinExistence type="predicted"/>
<reference evidence="2" key="1">
    <citation type="submission" date="2022-11" db="UniProtKB">
        <authorList>
            <consortium name="WormBaseParasite"/>
        </authorList>
    </citation>
    <scope>IDENTIFICATION</scope>
</reference>
<evidence type="ECO:0000313" key="2">
    <source>
        <dbReference type="WBParaSite" id="jg7999"/>
    </source>
</evidence>
<keyword evidence="1" id="KW-1185">Reference proteome</keyword>
<name>A0A915EQY3_9BILA</name>
<protein>
    <submittedName>
        <fullName evidence="2">Uncharacterized protein</fullName>
    </submittedName>
</protein>
<sequence length="160" mass="18416">MPFPRYSLIFLHIYIRNSTVLTSPNLQKICGPEVGIKKGSLAGTPLLSLPVLQQCRELRLFVVKMDWTYGNVLKTNAMFTVDEIISWLHYTNTPTEIDKNEAGKKFTAERKLDLDRSSFNGFLVRDIIDKAAQIFLNDRRRHSYSLTFLDFNGPAIYLEI</sequence>
<evidence type="ECO:0000313" key="1">
    <source>
        <dbReference type="Proteomes" id="UP000887574"/>
    </source>
</evidence>
<accession>A0A915EQY3</accession>